<dbReference type="EMBL" id="DS566113">
    <property type="status" value="NOT_ANNOTATED_CDS"/>
    <property type="molecule type" value="Genomic_DNA"/>
</dbReference>
<name>H3H2G1_PHYRM</name>
<reference evidence="5" key="1">
    <citation type="journal article" date="2006" name="Science">
        <title>Phytophthora genome sequences uncover evolutionary origins and mechanisms of pathogenesis.</title>
        <authorList>
            <person name="Tyler B.M."/>
            <person name="Tripathy S."/>
            <person name="Zhang X."/>
            <person name="Dehal P."/>
            <person name="Jiang R.H."/>
            <person name="Aerts A."/>
            <person name="Arredondo F.D."/>
            <person name="Baxter L."/>
            <person name="Bensasson D."/>
            <person name="Beynon J.L."/>
            <person name="Chapman J."/>
            <person name="Damasceno C.M."/>
            <person name="Dorrance A.E."/>
            <person name="Dou D."/>
            <person name="Dickerman A.W."/>
            <person name="Dubchak I.L."/>
            <person name="Garbelotto M."/>
            <person name="Gijzen M."/>
            <person name="Gordon S.G."/>
            <person name="Govers F."/>
            <person name="Grunwald N.J."/>
            <person name="Huang W."/>
            <person name="Ivors K.L."/>
            <person name="Jones R.W."/>
            <person name="Kamoun S."/>
            <person name="Krampis K."/>
            <person name="Lamour K.H."/>
            <person name="Lee M.K."/>
            <person name="McDonald W.H."/>
            <person name="Medina M."/>
            <person name="Meijer H.J."/>
            <person name="Nordberg E.K."/>
            <person name="Maclean D.J."/>
            <person name="Ospina-Giraldo M.D."/>
            <person name="Morris P.F."/>
            <person name="Phuntumart V."/>
            <person name="Putnam N.H."/>
            <person name="Rash S."/>
            <person name="Rose J.K."/>
            <person name="Sakihama Y."/>
            <person name="Salamov A.A."/>
            <person name="Savidor A."/>
            <person name="Scheuring C.F."/>
            <person name="Smith B.M."/>
            <person name="Sobral B.W."/>
            <person name="Terry A."/>
            <person name="Torto-Alalibo T.A."/>
            <person name="Win J."/>
            <person name="Xu Z."/>
            <person name="Zhang H."/>
            <person name="Grigoriev I.V."/>
            <person name="Rokhsar D.S."/>
            <person name="Boore J.L."/>
        </authorList>
    </citation>
    <scope>NUCLEOTIDE SEQUENCE [LARGE SCALE GENOMIC DNA]</scope>
    <source>
        <strain evidence="5">Pr102</strain>
    </source>
</reference>
<dbReference type="Proteomes" id="UP000005238">
    <property type="component" value="Unassembled WGS sequence"/>
</dbReference>
<evidence type="ECO:0000313" key="5">
    <source>
        <dbReference type="Proteomes" id="UP000005238"/>
    </source>
</evidence>
<dbReference type="Gene3D" id="1.10.510.10">
    <property type="entry name" value="Transferase(Phosphotransferase) domain 1"/>
    <property type="match status" value="4"/>
</dbReference>
<dbReference type="EnsemblProtists" id="Phyra84559">
    <property type="protein sequence ID" value="Phyra84559"/>
    <property type="gene ID" value="Phyra84559"/>
</dbReference>
<dbReference type="InterPro" id="IPR011009">
    <property type="entry name" value="Kinase-like_dom_sf"/>
</dbReference>
<dbReference type="VEuPathDB" id="FungiDB:KRP22_13092"/>
<dbReference type="GO" id="GO:0004674">
    <property type="term" value="F:protein serine/threonine kinase activity"/>
    <property type="evidence" value="ECO:0000318"/>
    <property type="project" value="GO_Central"/>
</dbReference>
<keyword evidence="1" id="KW-0812">Transmembrane</keyword>
<proteinExistence type="predicted"/>
<feature type="chain" id="PRO_5003588136" description="Protein kinase domain-containing protein" evidence="2">
    <location>
        <begin position="20"/>
        <end position="2650"/>
    </location>
</feature>
<dbReference type="GO" id="GO:0007165">
    <property type="term" value="P:signal transduction"/>
    <property type="evidence" value="ECO:0000318"/>
    <property type="project" value="GO_Central"/>
</dbReference>
<dbReference type="GO" id="GO:0005524">
    <property type="term" value="F:ATP binding"/>
    <property type="evidence" value="ECO:0007669"/>
    <property type="project" value="InterPro"/>
</dbReference>
<protein>
    <recommendedName>
        <fullName evidence="3">Protein kinase domain-containing protein</fullName>
    </recommendedName>
</protein>
<keyword evidence="1" id="KW-0472">Membrane</keyword>
<dbReference type="PANTHER" id="PTHR44329">
    <property type="entry name" value="SERINE/THREONINE-PROTEIN KINASE TNNI3K-RELATED"/>
    <property type="match status" value="1"/>
</dbReference>
<dbReference type="InterPro" id="IPR008271">
    <property type="entry name" value="Ser/Thr_kinase_AS"/>
</dbReference>
<evidence type="ECO:0000256" key="1">
    <source>
        <dbReference type="SAM" id="Phobius"/>
    </source>
</evidence>
<dbReference type="Gene3D" id="3.30.200.20">
    <property type="entry name" value="Phosphorylase Kinase, domain 1"/>
    <property type="match status" value="3"/>
</dbReference>
<dbReference type="SMART" id="SM00220">
    <property type="entry name" value="S_TKc"/>
    <property type="match status" value="4"/>
</dbReference>
<dbReference type="PANTHER" id="PTHR44329:SF214">
    <property type="entry name" value="PROTEIN KINASE DOMAIN-CONTAINING PROTEIN"/>
    <property type="match status" value="1"/>
</dbReference>
<dbReference type="VEuPathDB" id="FungiDB:KRP22_14913"/>
<dbReference type="eggNOG" id="KOG0192">
    <property type="taxonomic scope" value="Eukaryota"/>
</dbReference>
<sequence>MRVDLLAVASAIVSSVVEAQTITFRSLVETSSSSLASDASFVFDGTNSDIAQQLFLRHQAGCTGDAVTLSSIPTAVTDRLKPLEIDFGDLPGLVQRAVLWDTGFAVSPGNDAVQIWTMKDYTMANSGATDFLGVMWSTGGDSAMTPHVRLRDHSWTEPTTGISYSVYAVHTSSSADDPTWSQCPASDGYSSLIVPCHRRDEFTDGEMAAMTTPAGSAWVTTWLEDEFAAESSGFNELLLVPIILGSLAVIVVIRWLVLLESESNDEGGAVLVLILLYSQHLQGNRLPYDRLTFKSEISKGGSGEVWLCEYGGGQVAVKKLLHTKEQKAEDVQAFAQEIELTASLVHPNIVRFIGVAWNSLNNLVMVLEYVPMGNLKNYLHKSAVLLSWARDKIHMATGIAEALEYLHSRTPAIIHRDLKSNNILLSRNLEPKLIDFGVSRGLIDLTMTAGVGTPYWVAPEVLEGNRYTEKGDIYSFGVVLSELDTGKIPYFDAVTADGTKMKPFQVLNEVMSGSLRPSLSDECPPRIRRIGTACLSLDPASRPTAQELVDELGGRESLSSSIGIESTRAFAPVGSPFRDLSAVKMTRSLEQGGTITLESLDETSSSVDRTNSSFVFNGTNSDIARQLYIRHNAGDSGDQIELTSVPPAVIKRLDPLNIDFASLPGLVQRAVLWDTGFAIAAGNLPVQIYPKKDRTMASINVQMYEVFNVQCKTTNCTQPNGEQTYYSFTCTGYQMLNTSHCVIDVFNDTGSTNYLGNMWAAGGDPDLVPEIELRDHTWTENIAVFGGDTFFSVYVVHTVASRDEAPWGECLPKGYGSPLSVPCHRRDQFSDEYMAANTTVPEGSAWVTTWLEDEFAEDSGFNKLMLLPILLGVFVAIGVAWFYRGRRTKLQEKLLPSTSTNLTGSRLGDTTHGSALTPIDMDSLILHGVSISSLDYESAGSSKALQILLGSDHLHGKRIPYELLVFENALSKGASGEVWICEYNGQHVAAKRLLSAKKEQAETVHAFAEEIELSATLIHPHIVGFVGVAWNTLDNLVLVLEYLPMGNLQNYLEKNADQLSWARDKIHIAIGIANALKYLHDRTPPLIHRDVKSSNILLTDALEPKIIDFGVSRGRVEQTMTGGIGTPYWIAPEVLEGEHYTEQADIYSFGVVLSELDTGKIPYHDAVTEDGTKLKPFRILNEVMSGTLRPSFAGDCPARIQRISTACLSLDPSSRPTAQELRFGTGCRSAMGKALSVAGDMELISLYLADAVCRSAPSWPLSGRHFTVNLGRSILGGPLPHFVLRAHAAPVVYFAIGSIVAQSQSMAFRNLAASSSASLPSDDSFVFDGTNSDIARQLYVRHSAGDTDDQVKLNSIPRAVAGRLDPFNIVFNDLPGLVQRAVLWDTGFGISPGNDAVQIWTKGDHTMAEIAVPKDDVADAKCTFKNCSQPDDETAYYTLICSGDQMLSVSRCVVDTFQDTGALNFMGAMWSRGGDPDMAPMIRLRDHTWTDPVSNDTFTVYAVHTVSGAEDVAWNECPASNGYGSLSIPCHRRSEYTDNEIAALTTPAGSAWVTAWLEDEFAVDTGVDTLMLILLIAGTLVLIGAIGLGWYCWRHRSMRKEEYTAPTICDLSVPSPGYHGGGTPDLGLALRGTTASTRPTGQSSIFSYSGDFESAGSNNTLKILLDSYHLYGKRIPYESLTFQKTISKGASGEVWLCLYNEQQVAVKRLLQSNQKADNVQAFAEEIELSASLVHPNIVEFIGVAWNSLNNLAMVIEFSPAGNLQTYLQKNIDLLSWARDKIHMAIGVAQALQYLHTRVPAIIHRDLKSNNILLTDRLEPKLIDFGVSRGLGDLTMTAGVGTPYWTAPEILEGKRYTVQADIYSFGVVLSELDTGRIPYYDAATEGGGKAKSFQILQDVMAGMLRPSFSRDCPPRIQRVGLACLAFDPSSRPTACQLVEELEGNSTELTPPGSSDSMQIAATSRFQVGMVPLLKHSENRQPSRMTALTVFLAILLSMAHGHTISLRSLEATSPTSSFVFDGTNSDIAQQLYIRHKAGDSEDAVALNSVPTAVSTRLNRFNVALSELPGLVQRAVLWDSGFAISPSNDPVQIWTKGDYTMADIAVPKEEVSDVGCTFKNCSQPNDEMAFYTLICSGEQMLNVSRCVADTFVDSAASSYMGSMWSRGGDSGMTPHIRLRDHSWEDPVTKAAYSVYAVHTASSAEDPAWNVCPVDDKYTAMTVPCHRRDEFSDEEMAAMTTPTGSAWVTAWLQEEFAADSGFDTLLLLPIIVGAVALVAAIGLGWVCWRRRAKGKIEETMSTTGDLCSSSPLYLSGSTIPVPNYAAEMAEPALRPTIMTTQSTFLSSHLEGYESAGSCRTLKILLGSHHLQGKRLPYESLMLQTTLSKGSSGEIWLSAYNGRKVAAKRLLQSKDQKAGNVQAFAEEIELTASLTHPHIVEFIGVAWNNLNNLVMVLEFVPNGSLQSYLHQNADLLSWARDKIHMAVGIAQALDYLHGHSPPLIHRDLKSNNILLTDMLEPKLIDFGVSRGRIDLTMTAGIGTPYWTAPEVLEGSRYTEQADIYSFGVVLSELDTGRIPYFDAVTEGGSKLKPVQILQDVVSGTLQPSFSADCAPRIRRVGSACLALDPASRPTAQQLVEELRGSSRASVVDAIQ</sequence>
<feature type="domain" description="Protein kinase" evidence="3">
    <location>
        <begin position="291"/>
        <end position="558"/>
    </location>
</feature>
<keyword evidence="1" id="KW-1133">Transmembrane helix</keyword>
<dbReference type="SUPFAM" id="SSF56112">
    <property type="entry name" value="Protein kinase-like (PK-like)"/>
    <property type="match status" value="4"/>
</dbReference>
<reference evidence="4" key="2">
    <citation type="submission" date="2015-06" db="UniProtKB">
        <authorList>
            <consortium name="EnsemblProtists"/>
        </authorList>
    </citation>
    <scope>IDENTIFICATION</scope>
    <source>
        <strain evidence="4">Pr102</strain>
    </source>
</reference>
<feature type="transmembrane region" description="Helical" evidence="1">
    <location>
        <begin position="2262"/>
        <end position="2284"/>
    </location>
</feature>
<dbReference type="InParanoid" id="H3H2G1"/>
<evidence type="ECO:0000256" key="2">
    <source>
        <dbReference type="SAM" id="SignalP"/>
    </source>
</evidence>
<dbReference type="STRING" id="164328.H3H2G1"/>
<dbReference type="InterPro" id="IPR000719">
    <property type="entry name" value="Prot_kinase_dom"/>
</dbReference>
<dbReference type="CDD" id="cd13999">
    <property type="entry name" value="STKc_MAP3K-like"/>
    <property type="match status" value="2"/>
</dbReference>
<dbReference type="VEuPathDB" id="FungiDB:KRP23_12415"/>
<evidence type="ECO:0000313" key="4">
    <source>
        <dbReference type="EnsemblProtists" id="Phyra84559"/>
    </source>
</evidence>
<feature type="signal peptide" evidence="2">
    <location>
        <begin position="1"/>
        <end position="19"/>
    </location>
</feature>
<dbReference type="VEuPathDB" id="FungiDB:KRP22_13091"/>
<feature type="transmembrane region" description="Helical" evidence="1">
    <location>
        <begin position="864"/>
        <end position="883"/>
    </location>
</feature>
<dbReference type="InterPro" id="IPR051681">
    <property type="entry name" value="Ser/Thr_Kinases-Pseudokinases"/>
</dbReference>
<feature type="domain" description="Protein kinase" evidence="3">
    <location>
        <begin position="2376"/>
        <end position="2645"/>
    </location>
</feature>
<dbReference type="Pfam" id="PF00069">
    <property type="entry name" value="Pkinase"/>
    <property type="match status" value="4"/>
</dbReference>
<dbReference type="VEuPathDB" id="FungiDB:KRP23_7931"/>
<dbReference type="PROSITE" id="PS50011">
    <property type="entry name" value="PROTEIN_KINASE_DOM"/>
    <property type="match status" value="4"/>
</dbReference>
<feature type="domain" description="Protein kinase" evidence="3">
    <location>
        <begin position="1680"/>
        <end position="1947"/>
    </location>
</feature>
<dbReference type="HOGENOM" id="CLU_231831_0_0_1"/>
<feature type="domain" description="Protein kinase" evidence="3">
    <location>
        <begin position="964"/>
        <end position="1231"/>
    </location>
</feature>
<accession>H3H2G1</accession>
<feature type="transmembrane region" description="Helical" evidence="1">
    <location>
        <begin position="1570"/>
        <end position="1593"/>
    </location>
</feature>
<evidence type="ECO:0000259" key="3">
    <source>
        <dbReference type="PROSITE" id="PS50011"/>
    </source>
</evidence>
<dbReference type="PROSITE" id="PS00108">
    <property type="entry name" value="PROTEIN_KINASE_ST"/>
    <property type="match status" value="4"/>
</dbReference>
<keyword evidence="5" id="KW-1185">Reference proteome</keyword>
<organism evidence="4 5">
    <name type="scientific">Phytophthora ramorum</name>
    <name type="common">Sudden oak death agent</name>
    <dbReference type="NCBI Taxonomy" id="164328"/>
    <lineage>
        <taxon>Eukaryota</taxon>
        <taxon>Sar</taxon>
        <taxon>Stramenopiles</taxon>
        <taxon>Oomycota</taxon>
        <taxon>Peronosporomycetes</taxon>
        <taxon>Peronosporales</taxon>
        <taxon>Peronosporaceae</taxon>
        <taxon>Phytophthora</taxon>
    </lineage>
</organism>
<keyword evidence="2" id="KW-0732">Signal</keyword>
<dbReference type="VEuPathDB" id="FungiDB:KRP23_9339"/>